<name>C6HGB4_AJECH</name>
<proteinExistence type="predicted"/>
<dbReference type="EMBL" id="GG692425">
    <property type="protein sequence ID" value="EER40865.1"/>
    <property type="molecule type" value="Genomic_DNA"/>
</dbReference>
<dbReference type="AlphaFoldDB" id="C6HGB4"/>
<evidence type="ECO:0008006" key="4">
    <source>
        <dbReference type="Google" id="ProtNLM"/>
    </source>
</evidence>
<reference evidence="3" key="1">
    <citation type="submission" date="2009-05" db="EMBL/GenBank/DDBJ databases">
        <title>The genome sequence of Ajellomyces capsulatus strain H143.</title>
        <authorList>
            <person name="Champion M."/>
            <person name="Cuomo C.A."/>
            <person name="Ma L.-J."/>
            <person name="Henn M.R."/>
            <person name="Sil A."/>
            <person name="Goldman B."/>
            <person name="Young S.K."/>
            <person name="Kodira C.D."/>
            <person name="Zeng Q."/>
            <person name="Koehrsen M."/>
            <person name="Alvarado L."/>
            <person name="Berlin A.M."/>
            <person name="Borenstein D."/>
            <person name="Chen Z."/>
            <person name="Engels R."/>
            <person name="Freedman E."/>
            <person name="Gellesch M."/>
            <person name="Goldberg J."/>
            <person name="Griggs A."/>
            <person name="Gujja S."/>
            <person name="Heiman D.I."/>
            <person name="Hepburn T.A."/>
            <person name="Howarth C."/>
            <person name="Jen D."/>
            <person name="Larson L."/>
            <person name="Lewis B."/>
            <person name="Mehta T."/>
            <person name="Park D."/>
            <person name="Pearson M."/>
            <person name="Roberts A."/>
            <person name="Saif S."/>
            <person name="Shea T.D."/>
            <person name="Shenoy N."/>
            <person name="Sisk P."/>
            <person name="Stolte C."/>
            <person name="Sykes S."/>
            <person name="Walk T."/>
            <person name="White J."/>
            <person name="Yandava C."/>
            <person name="Klein B."/>
            <person name="McEwen J.G."/>
            <person name="Puccia R."/>
            <person name="Goldman G.H."/>
            <person name="Felipe M.S."/>
            <person name="Nino-Vega G."/>
            <person name="San-Blas G."/>
            <person name="Taylor J.W."/>
            <person name="Mendoza L."/>
            <person name="Galagan J.E."/>
            <person name="Nusbaum C."/>
            <person name="Birren B.W."/>
        </authorList>
    </citation>
    <scope>NUCLEOTIDE SEQUENCE [LARGE SCALE GENOMIC DNA]</scope>
    <source>
        <strain evidence="3">H143</strain>
    </source>
</reference>
<accession>C6HGB4</accession>
<dbReference type="Proteomes" id="UP000002624">
    <property type="component" value="Unassembled WGS sequence"/>
</dbReference>
<gene>
    <name evidence="2" type="ORF">HCDG_05454</name>
</gene>
<feature type="compositionally biased region" description="Polar residues" evidence="1">
    <location>
        <begin position="18"/>
        <end position="27"/>
    </location>
</feature>
<dbReference type="VEuPathDB" id="FungiDB:HCDG_05454"/>
<organism evidence="2 3">
    <name type="scientific">Ajellomyces capsulatus (strain H143)</name>
    <name type="common">Darling's disease fungus</name>
    <name type="synonym">Histoplasma capsulatum</name>
    <dbReference type="NCBI Taxonomy" id="544712"/>
    <lineage>
        <taxon>Eukaryota</taxon>
        <taxon>Fungi</taxon>
        <taxon>Dikarya</taxon>
        <taxon>Ascomycota</taxon>
        <taxon>Pezizomycotina</taxon>
        <taxon>Eurotiomycetes</taxon>
        <taxon>Eurotiomycetidae</taxon>
        <taxon>Onygenales</taxon>
        <taxon>Ajellomycetaceae</taxon>
        <taxon>Histoplasma</taxon>
    </lineage>
</organism>
<evidence type="ECO:0000313" key="3">
    <source>
        <dbReference type="Proteomes" id="UP000002624"/>
    </source>
</evidence>
<sequence length="138" mass="15387">MAPMIQNLVQKEPMAPDIQSNSPQAHQISDKKRPKWSSKEDALIIKLQQQGMVWGDISKKLPRITLRGGNSTPYPKGTAATQLLSQQWVVLQHGIGHGWHDYHCRGFIPIIAVQLGFDTTAFDVCLWSDVQGKSEVQG</sequence>
<feature type="region of interest" description="Disordered" evidence="1">
    <location>
        <begin position="1"/>
        <end position="37"/>
    </location>
</feature>
<dbReference type="OrthoDB" id="4190049at2759"/>
<evidence type="ECO:0000256" key="1">
    <source>
        <dbReference type="SAM" id="MobiDB-lite"/>
    </source>
</evidence>
<dbReference type="HOGENOM" id="CLU_1854633_0_0_1"/>
<evidence type="ECO:0000313" key="2">
    <source>
        <dbReference type="EMBL" id="EER40865.1"/>
    </source>
</evidence>
<protein>
    <recommendedName>
        <fullName evidence="4">Myb-like domain-containing protein</fullName>
    </recommendedName>
</protein>